<dbReference type="Proteomes" id="UP000799764">
    <property type="component" value="Unassembled WGS sequence"/>
</dbReference>
<keyword evidence="1" id="KW-0862">Zinc</keyword>
<dbReference type="Pfam" id="PF01400">
    <property type="entry name" value="Astacin"/>
    <property type="match status" value="1"/>
</dbReference>
<feature type="chain" id="PRO_5040533928" description="Metalloendopeptidase" evidence="1">
    <location>
        <begin position="21"/>
        <end position="369"/>
    </location>
</feature>
<dbReference type="EC" id="3.4.24.-" evidence="1"/>
<name>A0A9P4UBR9_9PLEO</name>
<accession>A0A9P4UBR9</accession>
<dbReference type="GO" id="GO:0006508">
    <property type="term" value="P:proteolysis"/>
    <property type="evidence" value="ECO:0007669"/>
    <property type="project" value="UniProtKB-KW"/>
</dbReference>
<feature type="domain" description="Peptidase M12A" evidence="2">
    <location>
        <begin position="212"/>
        <end position="245"/>
    </location>
</feature>
<feature type="signal peptide" evidence="1">
    <location>
        <begin position="1"/>
        <end position="20"/>
    </location>
</feature>
<keyword evidence="4" id="KW-1185">Reference proteome</keyword>
<protein>
    <recommendedName>
        <fullName evidence="1">Metalloendopeptidase</fullName>
        <ecNumber evidence="1">3.4.24.-</ecNumber>
    </recommendedName>
</protein>
<dbReference type="SUPFAM" id="SSF55486">
    <property type="entry name" value="Metalloproteases ('zincins'), catalytic domain"/>
    <property type="match status" value="1"/>
</dbReference>
<dbReference type="PANTHER" id="PTHR10127">
    <property type="entry name" value="DISCOIDIN, CUB, EGF, LAMININ , AND ZINC METALLOPROTEASE DOMAIN CONTAINING"/>
    <property type="match status" value="1"/>
</dbReference>
<organism evidence="3 4">
    <name type="scientific">Karstenula rhodostoma CBS 690.94</name>
    <dbReference type="NCBI Taxonomy" id="1392251"/>
    <lineage>
        <taxon>Eukaryota</taxon>
        <taxon>Fungi</taxon>
        <taxon>Dikarya</taxon>
        <taxon>Ascomycota</taxon>
        <taxon>Pezizomycotina</taxon>
        <taxon>Dothideomycetes</taxon>
        <taxon>Pleosporomycetidae</taxon>
        <taxon>Pleosporales</taxon>
        <taxon>Massarineae</taxon>
        <taxon>Didymosphaeriaceae</taxon>
        <taxon>Karstenula</taxon>
    </lineage>
</organism>
<evidence type="ECO:0000313" key="4">
    <source>
        <dbReference type="Proteomes" id="UP000799764"/>
    </source>
</evidence>
<dbReference type="AlphaFoldDB" id="A0A9P4UBR9"/>
<dbReference type="PANTHER" id="PTHR10127:SF850">
    <property type="entry name" value="METALLOENDOPEPTIDASE"/>
    <property type="match status" value="1"/>
</dbReference>
<keyword evidence="1" id="KW-0645">Protease</keyword>
<sequence>MATWTRIVALLLLWLPLVFSYSWTPISSDQSFPLPEVRSPDILPDPDDGAQAAFGNASSALDSRSLTSFVSDGSVQPWPIRGILRKRNRIRYCFATAEMKEKIGCRLSEAIALWDEALGGGAGKVSGHNLAFSEARFGGIPQLCFKDFYYTYWNGKRNKLVANDVLAVYLKDEASSGGVSSATAGYIPKERVSADQLRGFRHQLTIAENAPSAVIAHEIGHVMGLMHEHKRPDRDDFVDFRCKKLKGFGSAMITAHAKPENSDLTLEDIGHLLCTDRAFADQNQFEASQFIRITDNEDSHTEFDFDSIMMYGSGSFALDSCHENALDQCPLVKIKKENGVKVDEEYIHRSLRPSEGDAAFVKKYYPWNE</sequence>
<dbReference type="OrthoDB" id="291007at2759"/>
<evidence type="ECO:0000256" key="1">
    <source>
        <dbReference type="RuleBase" id="RU361183"/>
    </source>
</evidence>
<dbReference type="Gene3D" id="3.40.390.10">
    <property type="entry name" value="Collagenase (Catalytic Domain)"/>
    <property type="match status" value="1"/>
</dbReference>
<keyword evidence="1" id="KW-0482">Metalloprotease</keyword>
<dbReference type="GO" id="GO:0046872">
    <property type="term" value="F:metal ion binding"/>
    <property type="evidence" value="ECO:0007669"/>
    <property type="project" value="UniProtKB-KW"/>
</dbReference>
<evidence type="ECO:0000259" key="2">
    <source>
        <dbReference type="Pfam" id="PF01400"/>
    </source>
</evidence>
<keyword evidence="1" id="KW-0378">Hydrolase</keyword>
<gene>
    <name evidence="3" type="ORF">P171DRAFT_521818</name>
</gene>
<dbReference type="InterPro" id="IPR001506">
    <property type="entry name" value="Peptidase_M12A"/>
</dbReference>
<comment type="caution">
    <text evidence="3">The sequence shown here is derived from an EMBL/GenBank/DDBJ whole genome shotgun (WGS) entry which is preliminary data.</text>
</comment>
<reference evidence="3" key="1">
    <citation type="journal article" date="2020" name="Stud. Mycol.">
        <title>101 Dothideomycetes genomes: a test case for predicting lifestyles and emergence of pathogens.</title>
        <authorList>
            <person name="Haridas S."/>
            <person name="Albert R."/>
            <person name="Binder M."/>
            <person name="Bloem J."/>
            <person name="Labutti K."/>
            <person name="Salamov A."/>
            <person name="Andreopoulos B."/>
            <person name="Baker S."/>
            <person name="Barry K."/>
            <person name="Bills G."/>
            <person name="Bluhm B."/>
            <person name="Cannon C."/>
            <person name="Castanera R."/>
            <person name="Culley D."/>
            <person name="Daum C."/>
            <person name="Ezra D."/>
            <person name="Gonzalez J."/>
            <person name="Henrissat B."/>
            <person name="Kuo A."/>
            <person name="Liang C."/>
            <person name="Lipzen A."/>
            <person name="Lutzoni F."/>
            <person name="Magnuson J."/>
            <person name="Mondo S."/>
            <person name="Nolan M."/>
            <person name="Ohm R."/>
            <person name="Pangilinan J."/>
            <person name="Park H.-J."/>
            <person name="Ramirez L."/>
            <person name="Alfaro M."/>
            <person name="Sun H."/>
            <person name="Tritt A."/>
            <person name="Yoshinaga Y."/>
            <person name="Zwiers L.-H."/>
            <person name="Turgeon B."/>
            <person name="Goodwin S."/>
            <person name="Spatafora J."/>
            <person name="Crous P."/>
            <person name="Grigoriev I."/>
        </authorList>
    </citation>
    <scope>NUCLEOTIDE SEQUENCE</scope>
    <source>
        <strain evidence="3">CBS 690.94</strain>
    </source>
</reference>
<dbReference type="GO" id="GO:0004222">
    <property type="term" value="F:metalloendopeptidase activity"/>
    <property type="evidence" value="ECO:0007669"/>
    <property type="project" value="UniProtKB-UniRule"/>
</dbReference>
<dbReference type="InterPro" id="IPR024079">
    <property type="entry name" value="MetalloPept_cat_dom_sf"/>
</dbReference>
<proteinExistence type="predicted"/>
<comment type="cofactor">
    <cofactor evidence="1">
        <name>Zn(2+)</name>
        <dbReference type="ChEBI" id="CHEBI:29105"/>
    </cofactor>
    <text evidence="1">Binds 1 zinc ion per subunit.</text>
</comment>
<dbReference type="PRINTS" id="PR00480">
    <property type="entry name" value="ASTACIN"/>
</dbReference>
<keyword evidence="1" id="KW-0479">Metal-binding</keyword>
<keyword evidence="1" id="KW-0732">Signal</keyword>
<dbReference type="EMBL" id="MU001501">
    <property type="protein sequence ID" value="KAF2444500.1"/>
    <property type="molecule type" value="Genomic_DNA"/>
</dbReference>
<evidence type="ECO:0000313" key="3">
    <source>
        <dbReference type="EMBL" id="KAF2444500.1"/>
    </source>
</evidence>